<proteinExistence type="predicted"/>
<evidence type="ECO:0000256" key="1">
    <source>
        <dbReference type="SAM" id="MobiDB-lite"/>
    </source>
</evidence>
<dbReference type="EMBL" id="MFDE01000029">
    <property type="protein sequence ID" value="OGE38085.1"/>
    <property type="molecule type" value="Genomic_DNA"/>
</dbReference>
<comment type="caution">
    <text evidence="3">The sequence shown here is derived from an EMBL/GenBank/DDBJ whole genome shotgun (WGS) entry which is preliminary data.</text>
</comment>
<reference evidence="3 4" key="1">
    <citation type="journal article" date="2016" name="Nat. Commun.">
        <title>Thousands of microbial genomes shed light on interconnected biogeochemical processes in an aquifer system.</title>
        <authorList>
            <person name="Anantharaman K."/>
            <person name="Brown C.T."/>
            <person name="Hug L.A."/>
            <person name="Sharon I."/>
            <person name="Castelle C.J."/>
            <person name="Probst A.J."/>
            <person name="Thomas B.C."/>
            <person name="Singh A."/>
            <person name="Wilkins M.J."/>
            <person name="Karaoz U."/>
            <person name="Brodie E.L."/>
            <person name="Williams K.H."/>
            <person name="Hubbard S.S."/>
            <person name="Banfield J.F."/>
        </authorList>
    </citation>
    <scope>NUCLEOTIDE SEQUENCE [LARGE SCALE GENOMIC DNA]</scope>
</reference>
<feature type="compositionally biased region" description="Polar residues" evidence="1">
    <location>
        <begin position="161"/>
        <end position="193"/>
    </location>
</feature>
<feature type="compositionally biased region" description="Low complexity" evidence="1">
    <location>
        <begin position="194"/>
        <end position="215"/>
    </location>
</feature>
<feature type="compositionally biased region" description="Polar residues" evidence="1">
    <location>
        <begin position="11"/>
        <end position="26"/>
    </location>
</feature>
<dbReference type="Proteomes" id="UP000176527">
    <property type="component" value="Unassembled WGS sequence"/>
</dbReference>
<feature type="region of interest" description="Disordered" evidence="1">
    <location>
        <begin position="1"/>
        <end position="261"/>
    </location>
</feature>
<feature type="compositionally biased region" description="Low complexity" evidence="1">
    <location>
        <begin position="41"/>
        <end position="52"/>
    </location>
</feature>
<accession>A0A1F5KBD9</accession>
<gene>
    <name evidence="3" type="ORF">A3F00_04785</name>
</gene>
<feature type="compositionally biased region" description="Polar residues" evidence="1">
    <location>
        <begin position="96"/>
        <end position="113"/>
    </location>
</feature>
<feature type="compositionally biased region" description="Polar residues" evidence="1">
    <location>
        <begin position="62"/>
        <end position="84"/>
    </location>
</feature>
<feature type="compositionally biased region" description="Polar residues" evidence="1">
    <location>
        <begin position="121"/>
        <end position="135"/>
    </location>
</feature>
<feature type="region of interest" description="Disordered" evidence="1">
    <location>
        <begin position="335"/>
        <end position="358"/>
    </location>
</feature>
<feature type="transmembrane region" description="Helical" evidence="2">
    <location>
        <begin position="268"/>
        <end position="289"/>
    </location>
</feature>
<keyword evidence="2" id="KW-0812">Transmembrane</keyword>
<organism evidence="3 4">
    <name type="scientific">Candidatus Daviesbacteria bacterium RIFCSPHIGHO2_12_FULL_37_11</name>
    <dbReference type="NCBI Taxonomy" id="1797777"/>
    <lineage>
        <taxon>Bacteria</taxon>
        <taxon>Candidatus Daviesiibacteriota</taxon>
    </lineage>
</organism>
<protein>
    <submittedName>
        <fullName evidence="3">Uncharacterized protein</fullName>
    </submittedName>
</protein>
<evidence type="ECO:0000256" key="2">
    <source>
        <dbReference type="SAM" id="Phobius"/>
    </source>
</evidence>
<name>A0A1F5KBD9_9BACT</name>
<evidence type="ECO:0000313" key="4">
    <source>
        <dbReference type="Proteomes" id="UP000176527"/>
    </source>
</evidence>
<keyword evidence="2" id="KW-1133">Transmembrane helix</keyword>
<dbReference type="AlphaFoldDB" id="A0A1F5KBD9"/>
<feature type="compositionally biased region" description="Polar residues" evidence="1">
    <location>
        <begin position="233"/>
        <end position="253"/>
    </location>
</feature>
<evidence type="ECO:0000313" key="3">
    <source>
        <dbReference type="EMBL" id="OGE38085.1"/>
    </source>
</evidence>
<keyword evidence="2" id="KW-0472">Membrane</keyword>
<sequence>MDPNNPDPNKITPQPDLNSIPSSAPQTPDLSSTPPPPPPSAADLPAIPTPTETTPPVPTISPDASSFSAPTQLPDLTSATQSPMSEPASIAPFPGNPQNEFATSTLTGNTAAGTSMPPPDTSFQSDPGVMPNQNPFGGAPESATADLIPTPTFTPPPSPAETGSTENPANASDFSTPTSSFNWSDNQNAAGTLSNDPFNFSNPSESNPAEPAPSDLSHLVNASEGMNPPGQDSAPTLAQPETLTPGAVTSNDVPNVPTEENHKSFPKWIIGVGVGLLLAVAGASAYFILGIGKTSLQGSIPAAEDNVQATIAPPIIQPTLVPTIAIPTVTPSAGVSLPGGSGTQATSAADLLRQRQGR</sequence>